<proteinExistence type="predicted"/>
<organism evidence="2 3">
    <name type="scientific">Candidatus Stercoripulliclostridium merdipullorum</name>
    <dbReference type="NCBI Taxonomy" id="2840952"/>
    <lineage>
        <taxon>Bacteria</taxon>
        <taxon>Bacillati</taxon>
        <taxon>Bacillota</taxon>
        <taxon>Clostridia</taxon>
        <taxon>Eubacteriales</taxon>
        <taxon>Candidatus Stercoripulliclostridium</taxon>
    </lineage>
</organism>
<reference evidence="2" key="2">
    <citation type="journal article" date="2021" name="PeerJ">
        <title>Extensive microbial diversity within the chicken gut microbiome revealed by metagenomics and culture.</title>
        <authorList>
            <person name="Gilroy R."/>
            <person name="Ravi A."/>
            <person name="Getino M."/>
            <person name="Pursley I."/>
            <person name="Horton D.L."/>
            <person name="Alikhan N.F."/>
            <person name="Baker D."/>
            <person name="Gharbi K."/>
            <person name="Hall N."/>
            <person name="Watson M."/>
            <person name="Adriaenssens E.M."/>
            <person name="Foster-Nyarko E."/>
            <person name="Jarju S."/>
            <person name="Secka A."/>
            <person name="Antonio M."/>
            <person name="Oren A."/>
            <person name="Chaudhuri R.R."/>
            <person name="La Ragione R."/>
            <person name="Hildebrand F."/>
            <person name="Pallen M.J."/>
        </authorList>
    </citation>
    <scope>NUCLEOTIDE SEQUENCE</scope>
    <source>
        <strain evidence="2">23406</strain>
    </source>
</reference>
<sequence length="253" mass="27138">MKKQFNLLSCILLTIATVAVLGASILTATLPAAESDAQTETDSASDGRYRIAETSDFRPTTDSSIFGVPAAFAVKFNESYIRLGADGSFRMRFLFNSGLLALGGIDLSAFNLSAIVDQYAVELLPGFTLDDLQSSLLLAKSLGLSFIGLDFDDPDIQAIARSLAQTGTLPPDMVLPDGIGFEVNTTYYLKDVYGADGTKYVGCFVGAHGQYGEPFFIFTLGTDSETQKDTLIGKILFMQTVIATEKITKPSKS</sequence>
<comment type="caution">
    <text evidence="2">The sequence shown here is derived from an EMBL/GenBank/DDBJ whole genome shotgun (WGS) entry which is preliminary data.</text>
</comment>
<reference evidence="2" key="1">
    <citation type="submission" date="2020-10" db="EMBL/GenBank/DDBJ databases">
        <authorList>
            <person name="Gilroy R."/>
        </authorList>
    </citation>
    <scope>NUCLEOTIDE SEQUENCE</scope>
    <source>
        <strain evidence="2">23406</strain>
    </source>
</reference>
<dbReference type="EMBL" id="DVOH01000012">
    <property type="protein sequence ID" value="HIU99703.1"/>
    <property type="molecule type" value="Genomic_DNA"/>
</dbReference>
<dbReference type="Proteomes" id="UP000886891">
    <property type="component" value="Unassembled WGS sequence"/>
</dbReference>
<dbReference type="AlphaFoldDB" id="A0A9D1NBM9"/>
<gene>
    <name evidence="2" type="ORF">IAB14_01150</name>
</gene>
<evidence type="ECO:0000313" key="3">
    <source>
        <dbReference type="Proteomes" id="UP000886891"/>
    </source>
</evidence>
<name>A0A9D1NBM9_9FIRM</name>
<evidence type="ECO:0000313" key="2">
    <source>
        <dbReference type="EMBL" id="HIU99703.1"/>
    </source>
</evidence>
<feature type="signal peptide" evidence="1">
    <location>
        <begin position="1"/>
        <end position="28"/>
    </location>
</feature>
<keyword evidence="1" id="KW-0732">Signal</keyword>
<evidence type="ECO:0000256" key="1">
    <source>
        <dbReference type="SAM" id="SignalP"/>
    </source>
</evidence>
<accession>A0A9D1NBM9</accession>
<feature type="chain" id="PRO_5039708847" evidence="1">
    <location>
        <begin position="29"/>
        <end position="253"/>
    </location>
</feature>
<protein>
    <submittedName>
        <fullName evidence="2">Uncharacterized protein</fullName>
    </submittedName>
</protein>